<dbReference type="Gene3D" id="3.30.200.20">
    <property type="entry name" value="Phosphorylase Kinase, domain 1"/>
    <property type="match status" value="1"/>
</dbReference>
<dbReference type="SUPFAM" id="SSF56112">
    <property type="entry name" value="Protein kinase-like (PK-like)"/>
    <property type="match status" value="1"/>
</dbReference>
<organism evidence="1 2">
    <name type="scientific">Oceanobacillus indicireducens</name>
    <dbReference type="NCBI Taxonomy" id="1004261"/>
    <lineage>
        <taxon>Bacteria</taxon>
        <taxon>Bacillati</taxon>
        <taxon>Bacillota</taxon>
        <taxon>Bacilli</taxon>
        <taxon>Bacillales</taxon>
        <taxon>Bacillaceae</taxon>
        <taxon>Oceanobacillus</taxon>
    </lineage>
</organism>
<comment type="caution">
    <text evidence="1">The sequence shown here is derived from an EMBL/GenBank/DDBJ whole genome shotgun (WGS) entry which is preliminary data.</text>
</comment>
<dbReference type="CDD" id="cd05151">
    <property type="entry name" value="ChoK-like"/>
    <property type="match status" value="1"/>
</dbReference>
<dbReference type="AlphaFoldDB" id="A0A917XY23"/>
<dbReference type="GO" id="GO:0005737">
    <property type="term" value="C:cytoplasm"/>
    <property type="evidence" value="ECO:0007669"/>
    <property type="project" value="TreeGrafter"/>
</dbReference>
<protein>
    <recommendedName>
        <fullName evidence="3">Aminoglycoside phosphotransferase domain-containing protein</fullName>
    </recommendedName>
</protein>
<name>A0A917XY23_9BACI</name>
<dbReference type="Gene3D" id="3.90.1200.10">
    <property type="match status" value="1"/>
</dbReference>
<dbReference type="EMBL" id="BMOS01000010">
    <property type="protein sequence ID" value="GGN57343.1"/>
    <property type="molecule type" value="Genomic_DNA"/>
</dbReference>
<dbReference type="Proteomes" id="UP000624041">
    <property type="component" value="Unassembled WGS sequence"/>
</dbReference>
<gene>
    <name evidence="1" type="ORF">GCM10007971_18200</name>
</gene>
<keyword evidence="2" id="KW-1185">Reference proteome</keyword>
<evidence type="ECO:0008006" key="3">
    <source>
        <dbReference type="Google" id="ProtNLM"/>
    </source>
</evidence>
<dbReference type="Pfam" id="PF01633">
    <property type="entry name" value="Choline_kinase"/>
    <property type="match status" value="1"/>
</dbReference>
<evidence type="ECO:0000313" key="1">
    <source>
        <dbReference type="EMBL" id="GGN57343.1"/>
    </source>
</evidence>
<dbReference type="GO" id="GO:0006646">
    <property type="term" value="P:phosphatidylethanolamine biosynthetic process"/>
    <property type="evidence" value="ECO:0007669"/>
    <property type="project" value="TreeGrafter"/>
</dbReference>
<dbReference type="PANTHER" id="PTHR22603">
    <property type="entry name" value="CHOLINE/ETHANOALAMINE KINASE"/>
    <property type="match status" value="1"/>
</dbReference>
<evidence type="ECO:0000313" key="2">
    <source>
        <dbReference type="Proteomes" id="UP000624041"/>
    </source>
</evidence>
<dbReference type="PANTHER" id="PTHR22603:SF66">
    <property type="entry name" value="ETHANOLAMINE KINASE"/>
    <property type="match status" value="1"/>
</dbReference>
<dbReference type="GO" id="GO:0004305">
    <property type="term" value="F:ethanolamine kinase activity"/>
    <property type="evidence" value="ECO:0007669"/>
    <property type="project" value="TreeGrafter"/>
</dbReference>
<reference evidence="1" key="1">
    <citation type="journal article" date="2014" name="Int. J. Syst. Evol. Microbiol.">
        <title>Complete genome sequence of Corynebacterium casei LMG S-19264T (=DSM 44701T), isolated from a smear-ripened cheese.</title>
        <authorList>
            <consortium name="US DOE Joint Genome Institute (JGI-PGF)"/>
            <person name="Walter F."/>
            <person name="Albersmeier A."/>
            <person name="Kalinowski J."/>
            <person name="Ruckert C."/>
        </authorList>
    </citation>
    <scope>NUCLEOTIDE SEQUENCE</scope>
    <source>
        <strain evidence="1">JCM 17251</strain>
    </source>
</reference>
<dbReference type="InterPro" id="IPR011009">
    <property type="entry name" value="Kinase-like_dom_sf"/>
</dbReference>
<sequence>MDKKLMSSLIENTLNIPISSIEDMRRTPGGMTNDSYFVTVNGEKYVVRIAGKGTDELIDRQSEMNNLIYGTEIGINPELIYFDIESGLKITRKLESSKALTPELAREGQIMQKIINLFQRLHYSKKPMTNRFDLFGLMGHYENLVQEVQPFMMEKIAHMKEHILALKKVYETMEVIEVPCHIDTVPANILVDKKDQLYLIDWEYSGMFDPM</sequence>
<proteinExistence type="predicted"/>
<accession>A0A917XY23</accession>
<reference evidence="1" key="2">
    <citation type="submission" date="2020-09" db="EMBL/GenBank/DDBJ databases">
        <authorList>
            <person name="Sun Q."/>
            <person name="Ohkuma M."/>
        </authorList>
    </citation>
    <scope>NUCLEOTIDE SEQUENCE</scope>
    <source>
        <strain evidence="1">JCM 17251</strain>
    </source>
</reference>
<dbReference type="RefSeq" id="WP_188856894.1">
    <property type="nucleotide sequence ID" value="NZ_BMOS01000010.1"/>
</dbReference>